<accession>A0AAD5JX79</accession>
<evidence type="ECO:0000256" key="2">
    <source>
        <dbReference type="ARBA" id="ARBA00022692"/>
    </source>
</evidence>
<protein>
    <submittedName>
        <fullName evidence="6">Uncharacterized protein</fullName>
    </submittedName>
</protein>
<organism evidence="6 7">
    <name type="scientific">Phascolomyces articulosus</name>
    <dbReference type="NCBI Taxonomy" id="60185"/>
    <lineage>
        <taxon>Eukaryota</taxon>
        <taxon>Fungi</taxon>
        <taxon>Fungi incertae sedis</taxon>
        <taxon>Mucoromycota</taxon>
        <taxon>Mucoromycotina</taxon>
        <taxon>Mucoromycetes</taxon>
        <taxon>Mucorales</taxon>
        <taxon>Lichtheimiaceae</taxon>
        <taxon>Phascolomyces</taxon>
    </lineage>
</organism>
<evidence type="ECO:0000313" key="6">
    <source>
        <dbReference type="EMBL" id="KAI9258229.1"/>
    </source>
</evidence>
<keyword evidence="2 5" id="KW-0812">Transmembrane</keyword>
<evidence type="ECO:0000313" key="7">
    <source>
        <dbReference type="Proteomes" id="UP001209540"/>
    </source>
</evidence>
<evidence type="ECO:0000256" key="5">
    <source>
        <dbReference type="SAM" id="Phobius"/>
    </source>
</evidence>
<dbReference type="PANTHER" id="PTHR23508">
    <property type="entry name" value="CARBOXYLIC ACID TRANSPORTER PROTEIN HOMOLOG"/>
    <property type="match status" value="1"/>
</dbReference>
<evidence type="ECO:0000256" key="3">
    <source>
        <dbReference type="ARBA" id="ARBA00022989"/>
    </source>
</evidence>
<dbReference type="AlphaFoldDB" id="A0AAD5JX79"/>
<dbReference type="PANTHER" id="PTHR23508:SF10">
    <property type="entry name" value="CARBOXYLIC ACID TRANSPORTER PROTEIN HOMOLOG"/>
    <property type="match status" value="1"/>
</dbReference>
<sequence>MIVAFGKTTLKIVLGIQFDYVWIIFTRRNSKVHKLCILVCAVLIDALVTLWCYATNIHSLNFGAFALQFFVQGSFVHLNELLPLAVRDLMPGLPYQLVIHYICNQVSAASSQTQAKIGGSIPFKNDDGNLQLCDEKPIADYGRVQAIFTSCVITYLIIASIPIMNKNKDFLVKEIVTRAWYCWL</sequence>
<dbReference type="Proteomes" id="UP001209540">
    <property type="component" value="Unassembled WGS sequence"/>
</dbReference>
<proteinExistence type="predicted"/>
<keyword evidence="4 5" id="KW-0472">Membrane</keyword>
<feature type="transmembrane region" description="Helical" evidence="5">
    <location>
        <begin position="35"/>
        <end position="56"/>
    </location>
</feature>
<name>A0AAD5JX79_9FUNG</name>
<comment type="caution">
    <text evidence="6">The sequence shown here is derived from an EMBL/GenBank/DDBJ whole genome shotgun (WGS) entry which is preliminary data.</text>
</comment>
<feature type="transmembrane region" description="Helical" evidence="5">
    <location>
        <begin position="146"/>
        <end position="164"/>
    </location>
</feature>
<evidence type="ECO:0000256" key="1">
    <source>
        <dbReference type="ARBA" id="ARBA00004141"/>
    </source>
</evidence>
<reference evidence="6" key="2">
    <citation type="submission" date="2023-02" db="EMBL/GenBank/DDBJ databases">
        <authorList>
            <consortium name="DOE Joint Genome Institute"/>
            <person name="Mondo S.J."/>
            <person name="Chang Y."/>
            <person name="Wang Y."/>
            <person name="Ahrendt S."/>
            <person name="Andreopoulos W."/>
            <person name="Barry K."/>
            <person name="Beard J."/>
            <person name="Benny G.L."/>
            <person name="Blankenship S."/>
            <person name="Bonito G."/>
            <person name="Cuomo C."/>
            <person name="Desiro A."/>
            <person name="Gervers K.A."/>
            <person name="Hundley H."/>
            <person name="Kuo A."/>
            <person name="LaButti K."/>
            <person name="Lang B.F."/>
            <person name="Lipzen A."/>
            <person name="O'Donnell K."/>
            <person name="Pangilinan J."/>
            <person name="Reynolds N."/>
            <person name="Sandor L."/>
            <person name="Smith M.W."/>
            <person name="Tsang A."/>
            <person name="Grigoriev I.V."/>
            <person name="Stajich J.E."/>
            <person name="Spatafora J.W."/>
        </authorList>
    </citation>
    <scope>NUCLEOTIDE SEQUENCE</scope>
    <source>
        <strain evidence="6">RSA 2281</strain>
    </source>
</reference>
<comment type="subcellular location">
    <subcellularLocation>
        <location evidence="1">Membrane</location>
        <topology evidence="1">Multi-pass membrane protein</topology>
    </subcellularLocation>
</comment>
<dbReference type="EMBL" id="JAIXMP010000019">
    <property type="protein sequence ID" value="KAI9258229.1"/>
    <property type="molecule type" value="Genomic_DNA"/>
</dbReference>
<keyword evidence="7" id="KW-1185">Reference proteome</keyword>
<dbReference type="GO" id="GO:0046943">
    <property type="term" value="F:carboxylic acid transmembrane transporter activity"/>
    <property type="evidence" value="ECO:0007669"/>
    <property type="project" value="TreeGrafter"/>
</dbReference>
<reference evidence="6" key="1">
    <citation type="journal article" date="2022" name="IScience">
        <title>Evolution of zygomycete secretomes and the origins of terrestrial fungal ecologies.</title>
        <authorList>
            <person name="Chang Y."/>
            <person name="Wang Y."/>
            <person name="Mondo S."/>
            <person name="Ahrendt S."/>
            <person name="Andreopoulos W."/>
            <person name="Barry K."/>
            <person name="Beard J."/>
            <person name="Benny G.L."/>
            <person name="Blankenship S."/>
            <person name="Bonito G."/>
            <person name="Cuomo C."/>
            <person name="Desiro A."/>
            <person name="Gervers K.A."/>
            <person name="Hundley H."/>
            <person name="Kuo A."/>
            <person name="LaButti K."/>
            <person name="Lang B.F."/>
            <person name="Lipzen A."/>
            <person name="O'Donnell K."/>
            <person name="Pangilinan J."/>
            <person name="Reynolds N."/>
            <person name="Sandor L."/>
            <person name="Smith M.E."/>
            <person name="Tsang A."/>
            <person name="Grigoriev I.V."/>
            <person name="Stajich J.E."/>
            <person name="Spatafora J.W."/>
        </authorList>
    </citation>
    <scope>NUCLEOTIDE SEQUENCE</scope>
    <source>
        <strain evidence="6">RSA 2281</strain>
    </source>
</reference>
<evidence type="ECO:0000256" key="4">
    <source>
        <dbReference type="ARBA" id="ARBA00023136"/>
    </source>
</evidence>
<gene>
    <name evidence="6" type="ORF">BDA99DRAFT_539228</name>
</gene>
<dbReference type="GO" id="GO:0005886">
    <property type="term" value="C:plasma membrane"/>
    <property type="evidence" value="ECO:0007669"/>
    <property type="project" value="TreeGrafter"/>
</dbReference>
<keyword evidence="3 5" id="KW-1133">Transmembrane helix</keyword>